<dbReference type="VEuPathDB" id="VectorBase:ASIC008366"/>
<gene>
    <name evidence="2" type="ORF">ZHAS_00008366</name>
</gene>
<keyword evidence="4" id="KW-1185">Reference proteome</keyword>
<evidence type="ECO:0000313" key="4">
    <source>
        <dbReference type="Proteomes" id="UP000030765"/>
    </source>
</evidence>
<protein>
    <submittedName>
        <fullName evidence="2 3">TrkA domain-containing protein</fullName>
    </submittedName>
</protein>
<accession>A0A084VSA0</accession>
<evidence type="ECO:0000256" key="1">
    <source>
        <dbReference type="SAM" id="MobiDB-lite"/>
    </source>
</evidence>
<name>A0A084VSA0_ANOSI</name>
<evidence type="ECO:0000313" key="3">
    <source>
        <dbReference type="EnsemblMetazoa" id="ASIC008366-PA"/>
    </source>
</evidence>
<dbReference type="Proteomes" id="UP000030765">
    <property type="component" value="Unassembled WGS sequence"/>
</dbReference>
<dbReference type="EMBL" id="KE525041">
    <property type="protein sequence ID" value="KFB40844.1"/>
    <property type="molecule type" value="Genomic_DNA"/>
</dbReference>
<proteinExistence type="predicted"/>
<dbReference type="EMBL" id="ATLV01015900">
    <property type="status" value="NOT_ANNOTATED_CDS"/>
    <property type="molecule type" value="Genomic_DNA"/>
</dbReference>
<feature type="region of interest" description="Disordered" evidence="1">
    <location>
        <begin position="1"/>
        <end position="26"/>
    </location>
</feature>
<organism evidence="2">
    <name type="scientific">Anopheles sinensis</name>
    <name type="common">Mosquito</name>
    <dbReference type="NCBI Taxonomy" id="74873"/>
    <lineage>
        <taxon>Eukaryota</taxon>
        <taxon>Metazoa</taxon>
        <taxon>Ecdysozoa</taxon>
        <taxon>Arthropoda</taxon>
        <taxon>Hexapoda</taxon>
        <taxon>Insecta</taxon>
        <taxon>Pterygota</taxon>
        <taxon>Neoptera</taxon>
        <taxon>Endopterygota</taxon>
        <taxon>Diptera</taxon>
        <taxon>Nematocera</taxon>
        <taxon>Culicoidea</taxon>
        <taxon>Culicidae</taxon>
        <taxon>Anophelinae</taxon>
        <taxon>Anopheles</taxon>
    </lineage>
</organism>
<sequence length="111" mass="12536">MQPFHPREDPLEIRPPRGPRTKRSLSERTLTLAKKTAQSVLSYSVVPEADAVPERTDCAASDTRRVRVAVLCGRFPHGTSIKATENRRPGGWMFFRDRNRTDTAQQTLVCS</sequence>
<dbReference type="EnsemblMetazoa" id="ASIC008366-RA">
    <property type="protein sequence ID" value="ASIC008366-PA"/>
    <property type="gene ID" value="ASIC008366"/>
</dbReference>
<feature type="compositionally biased region" description="Basic and acidic residues" evidence="1">
    <location>
        <begin position="1"/>
        <end position="15"/>
    </location>
</feature>
<evidence type="ECO:0000313" key="2">
    <source>
        <dbReference type="EMBL" id="KFB40844.1"/>
    </source>
</evidence>
<dbReference type="AlphaFoldDB" id="A0A084VSA0"/>
<reference evidence="2 4" key="1">
    <citation type="journal article" date="2014" name="BMC Genomics">
        <title>Genome sequence of Anopheles sinensis provides insight into genetics basis of mosquito competence for malaria parasites.</title>
        <authorList>
            <person name="Zhou D."/>
            <person name="Zhang D."/>
            <person name="Ding G."/>
            <person name="Shi L."/>
            <person name="Hou Q."/>
            <person name="Ye Y."/>
            <person name="Xu Y."/>
            <person name="Zhou H."/>
            <person name="Xiong C."/>
            <person name="Li S."/>
            <person name="Yu J."/>
            <person name="Hong S."/>
            <person name="Yu X."/>
            <person name="Zou P."/>
            <person name="Chen C."/>
            <person name="Chang X."/>
            <person name="Wang W."/>
            <person name="Lv Y."/>
            <person name="Sun Y."/>
            <person name="Ma L."/>
            <person name="Shen B."/>
            <person name="Zhu C."/>
        </authorList>
    </citation>
    <scope>NUCLEOTIDE SEQUENCE [LARGE SCALE GENOMIC DNA]</scope>
</reference>
<reference evidence="3" key="2">
    <citation type="submission" date="2020-05" db="UniProtKB">
        <authorList>
            <consortium name="EnsemblMetazoa"/>
        </authorList>
    </citation>
    <scope>IDENTIFICATION</scope>
</reference>